<protein>
    <recommendedName>
        <fullName evidence="5">Vacuolar protein sorting-associated protein 28 homolog</fullName>
    </recommendedName>
</protein>
<dbReference type="GO" id="GO:0044877">
    <property type="term" value="F:protein-containing complex binding"/>
    <property type="evidence" value="ECO:0007669"/>
    <property type="project" value="TreeGrafter"/>
</dbReference>
<dbReference type="InterPro" id="IPR037202">
    <property type="entry name" value="ESCRT_assembly_dom"/>
</dbReference>
<dbReference type="PROSITE" id="PS51310">
    <property type="entry name" value="VPS28_C"/>
    <property type="match status" value="1"/>
</dbReference>
<evidence type="ECO:0000256" key="5">
    <source>
        <dbReference type="PIRNR" id="PIRNR017535"/>
    </source>
</evidence>
<proteinExistence type="inferred from homology"/>
<dbReference type="SUPFAM" id="SSF140427">
    <property type="entry name" value="VPS28 C-terminal domain-like"/>
    <property type="match status" value="1"/>
</dbReference>
<dbReference type="PANTHER" id="PTHR12937">
    <property type="entry name" value="VACUOLAR PROTEIN SORTING 28, ISOFORM 2 VPS28"/>
    <property type="match status" value="1"/>
</dbReference>
<evidence type="ECO:0000256" key="4">
    <source>
        <dbReference type="ARBA" id="ARBA00022927"/>
    </source>
</evidence>
<dbReference type="AlphaFoldDB" id="A0A5K3EK63"/>
<dbReference type="InterPro" id="IPR017899">
    <property type="entry name" value="VPS28_C"/>
</dbReference>
<dbReference type="InterPro" id="IPR017898">
    <property type="entry name" value="VPS28_N"/>
</dbReference>
<evidence type="ECO:0000256" key="3">
    <source>
        <dbReference type="ARBA" id="ARBA00022753"/>
    </source>
</evidence>
<dbReference type="InterPro" id="IPR007143">
    <property type="entry name" value="Vps28"/>
</dbReference>
<comment type="function">
    <text evidence="5">Component of the ESCRT-I complex (endosomal sorting complex required for transport I), a regulator of vesicular trafficking process.</text>
</comment>
<keyword evidence="3 5" id="KW-0967">Endosome</keyword>
<dbReference type="SUPFAM" id="SSF140111">
    <property type="entry name" value="Endosomal sorting complex assembly domain"/>
    <property type="match status" value="1"/>
</dbReference>
<accession>A0A5K3EK63</accession>
<dbReference type="WBParaSite" id="MCU_000832-RA">
    <property type="protein sequence ID" value="MCU_000832-RA"/>
    <property type="gene ID" value="MCU_000832"/>
</dbReference>
<evidence type="ECO:0000259" key="8">
    <source>
        <dbReference type="PROSITE" id="PS51313"/>
    </source>
</evidence>
<feature type="domain" description="VPS28 N-terminal" evidence="8">
    <location>
        <begin position="1"/>
        <end position="102"/>
    </location>
</feature>
<dbReference type="PIRSF" id="PIRSF017535">
    <property type="entry name" value="VPS28"/>
    <property type="match status" value="1"/>
</dbReference>
<name>A0A5K3EK63_MESCO</name>
<reference evidence="9" key="1">
    <citation type="submission" date="2019-11" db="UniProtKB">
        <authorList>
            <consortium name="WormBaseParasite"/>
        </authorList>
    </citation>
    <scope>IDENTIFICATION</scope>
</reference>
<feature type="domain" description="VPS28 C-terminal" evidence="7">
    <location>
        <begin position="102"/>
        <end position="198"/>
    </location>
</feature>
<comment type="similarity">
    <text evidence="5 6">Belongs to the VPS28 family.</text>
</comment>
<dbReference type="PANTHER" id="PTHR12937:SF0">
    <property type="entry name" value="VACUOLAR PROTEIN SORTING-ASSOCIATED PROTEIN 28 HOMOLOG"/>
    <property type="match status" value="1"/>
</dbReference>
<keyword evidence="2 5" id="KW-0813">Transport</keyword>
<dbReference type="Gene3D" id="1.20.120.1130">
    <property type="match status" value="1"/>
</dbReference>
<dbReference type="InterPro" id="IPR037206">
    <property type="entry name" value="VPS28_C_sf"/>
</dbReference>
<sequence length="200" mass="23352">MANLYEEVQLYKTSNERERIRNLAEVYALINTLQYLQKAFIKDCIKEEKYAASCRRLLSQFREAFVLVRNEYPTVESFMEKYKMDCPGALKVIKEGPTNQDDGNKLLVHCTELFITALDRLNMNQLAKDEIQPDIRHLWETMNGLSLLPADFEGKERMKHWLDIMEPMGASEELSPSQGRQLQFDVETSYNKFKSIIQGK</sequence>
<dbReference type="GO" id="GO:0000813">
    <property type="term" value="C:ESCRT I complex"/>
    <property type="evidence" value="ECO:0007669"/>
    <property type="project" value="UniProtKB-UniRule"/>
</dbReference>
<evidence type="ECO:0000259" key="7">
    <source>
        <dbReference type="PROSITE" id="PS51310"/>
    </source>
</evidence>
<dbReference type="GO" id="GO:0043328">
    <property type="term" value="P:protein transport to vacuole involved in ubiquitin-dependent protein catabolic process via the multivesicular body sorting pathway"/>
    <property type="evidence" value="ECO:0007669"/>
    <property type="project" value="TreeGrafter"/>
</dbReference>
<organism evidence="9">
    <name type="scientific">Mesocestoides corti</name>
    <name type="common">Flatworm</name>
    <dbReference type="NCBI Taxonomy" id="53468"/>
    <lineage>
        <taxon>Eukaryota</taxon>
        <taxon>Metazoa</taxon>
        <taxon>Spiralia</taxon>
        <taxon>Lophotrochozoa</taxon>
        <taxon>Platyhelminthes</taxon>
        <taxon>Cestoda</taxon>
        <taxon>Eucestoda</taxon>
        <taxon>Cyclophyllidea</taxon>
        <taxon>Mesocestoididae</taxon>
        <taxon>Mesocestoides</taxon>
    </lineage>
</organism>
<evidence type="ECO:0000256" key="6">
    <source>
        <dbReference type="PROSITE-ProRule" id="PRU00642"/>
    </source>
</evidence>
<comment type="subcellular location">
    <subcellularLocation>
        <location evidence="1">Endosome</location>
    </subcellularLocation>
</comment>
<evidence type="ECO:0000256" key="1">
    <source>
        <dbReference type="ARBA" id="ARBA00004177"/>
    </source>
</evidence>
<keyword evidence="4 5" id="KW-0653">Protein transport</keyword>
<dbReference type="PROSITE" id="PS51313">
    <property type="entry name" value="VPS28_N"/>
    <property type="match status" value="1"/>
</dbReference>
<dbReference type="Gene3D" id="1.20.1440.200">
    <property type="match status" value="1"/>
</dbReference>
<dbReference type="InterPro" id="IPR038358">
    <property type="entry name" value="VPS28_N_sf"/>
</dbReference>
<dbReference type="Pfam" id="PF03997">
    <property type="entry name" value="VPS28"/>
    <property type="match status" value="1"/>
</dbReference>
<evidence type="ECO:0000256" key="2">
    <source>
        <dbReference type="ARBA" id="ARBA00022448"/>
    </source>
</evidence>
<evidence type="ECO:0000313" key="9">
    <source>
        <dbReference type="WBParaSite" id="MCU_000832-RA"/>
    </source>
</evidence>